<reference evidence="4" key="1">
    <citation type="submission" date="2015-05" db="UniProtKB">
        <authorList>
            <consortium name="EnsemblMetazoa"/>
        </authorList>
    </citation>
    <scope>IDENTIFICATION</scope>
</reference>
<dbReference type="FunCoup" id="T1HC49">
    <property type="interactions" value="3"/>
</dbReference>
<dbReference type="InterPro" id="IPR008922">
    <property type="entry name" value="Di-copper_centre_dom_sf"/>
</dbReference>
<feature type="domain" description="Hemocyanin middle" evidence="2">
    <location>
        <begin position="127"/>
        <end position="402"/>
    </location>
</feature>
<dbReference type="Pfam" id="PF03722">
    <property type="entry name" value="Hemocyanin_N"/>
    <property type="match status" value="1"/>
</dbReference>
<feature type="domain" description="Hemocyanin N-terminal" evidence="3">
    <location>
        <begin position="35"/>
        <end position="121"/>
    </location>
</feature>
<evidence type="ECO:0000313" key="5">
    <source>
        <dbReference type="Proteomes" id="UP000015103"/>
    </source>
</evidence>
<dbReference type="AlphaFoldDB" id="T1HC49"/>
<evidence type="ECO:0000259" key="3">
    <source>
        <dbReference type="Pfam" id="PF03722"/>
    </source>
</evidence>
<dbReference type="InParanoid" id="T1HC49"/>
<dbReference type="Gene3D" id="1.20.1370.10">
    <property type="entry name" value="Hemocyanin, N-terminal domain"/>
    <property type="match status" value="1"/>
</dbReference>
<protein>
    <submittedName>
        <fullName evidence="4">Uncharacterized protein</fullName>
    </submittedName>
</protein>
<dbReference type="GO" id="GO:0045735">
    <property type="term" value="F:nutrient reservoir activity"/>
    <property type="evidence" value="ECO:0007669"/>
    <property type="project" value="UniProtKB-KW"/>
</dbReference>
<evidence type="ECO:0000259" key="2">
    <source>
        <dbReference type="Pfam" id="PF00372"/>
    </source>
</evidence>
<evidence type="ECO:0000313" key="4">
    <source>
        <dbReference type="EnsemblMetazoa" id="RPRC001611-PA"/>
    </source>
</evidence>
<dbReference type="SUPFAM" id="SSF48056">
    <property type="entry name" value="Di-copper centre-containing domain"/>
    <property type="match status" value="1"/>
</dbReference>
<dbReference type="InterPro" id="IPR005204">
    <property type="entry name" value="Hemocyanin_N"/>
</dbReference>
<dbReference type="InterPro" id="IPR013788">
    <property type="entry name" value="Hemocyanin/hexamerin"/>
</dbReference>
<dbReference type="InterPro" id="IPR000896">
    <property type="entry name" value="Hemocyanin/hexamerin_mid_dom"/>
</dbReference>
<dbReference type="STRING" id="13249.T1HC49"/>
<dbReference type="PANTHER" id="PTHR11511">
    <property type="entry name" value="LARVAL STORAGE PROTEIN/PHENOLOXIDASE"/>
    <property type="match status" value="1"/>
</dbReference>
<dbReference type="InterPro" id="IPR036697">
    <property type="entry name" value="Hemocyanin_N_sf"/>
</dbReference>
<proteinExistence type="predicted"/>
<accession>T1HC49</accession>
<keyword evidence="1" id="KW-0758">Storage protein</keyword>
<dbReference type="Gene3D" id="1.10.1280.10">
    <property type="entry name" value="Di-copper center containing domain from catechol oxidase"/>
    <property type="match status" value="1"/>
</dbReference>
<keyword evidence="5" id="KW-1185">Reference proteome</keyword>
<dbReference type="PRINTS" id="PR00187">
    <property type="entry name" value="HAEMOCYANIN"/>
</dbReference>
<dbReference type="EnsemblMetazoa" id="RPRC001611-RA">
    <property type="protein sequence ID" value="RPRC001611-PA"/>
    <property type="gene ID" value="RPRC001611"/>
</dbReference>
<dbReference type="GO" id="GO:0005576">
    <property type="term" value="C:extracellular region"/>
    <property type="evidence" value="ECO:0007669"/>
    <property type="project" value="UniProtKB-ARBA"/>
</dbReference>
<dbReference type="SUPFAM" id="SSF48050">
    <property type="entry name" value="Hemocyanin, N-terminal domain"/>
    <property type="match status" value="1"/>
</dbReference>
<dbReference type="PANTHER" id="PTHR11511:SF5">
    <property type="entry name" value="FAT-BODY PROTEIN 1-RELATED"/>
    <property type="match status" value="1"/>
</dbReference>
<dbReference type="Pfam" id="PF00372">
    <property type="entry name" value="Hemocyanin_M"/>
    <property type="match status" value="1"/>
</dbReference>
<organism evidence="4 5">
    <name type="scientific">Rhodnius prolixus</name>
    <name type="common">Triatomid bug</name>
    <dbReference type="NCBI Taxonomy" id="13249"/>
    <lineage>
        <taxon>Eukaryota</taxon>
        <taxon>Metazoa</taxon>
        <taxon>Ecdysozoa</taxon>
        <taxon>Arthropoda</taxon>
        <taxon>Hexapoda</taxon>
        <taxon>Insecta</taxon>
        <taxon>Pterygota</taxon>
        <taxon>Neoptera</taxon>
        <taxon>Paraneoptera</taxon>
        <taxon>Hemiptera</taxon>
        <taxon>Heteroptera</taxon>
        <taxon>Panheteroptera</taxon>
        <taxon>Cimicomorpha</taxon>
        <taxon>Reduviidae</taxon>
        <taxon>Triatominae</taxon>
        <taxon>Rhodnius</taxon>
    </lineage>
</organism>
<dbReference type="eggNOG" id="ENOG502QR98">
    <property type="taxonomic scope" value="Eukaryota"/>
</dbReference>
<dbReference type="HOGENOM" id="CLU_646533_0_0_1"/>
<dbReference type="EMBL" id="ACPB03007802">
    <property type="status" value="NOT_ANNOTATED_CDS"/>
    <property type="molecule type" value="Genomic_DNA"/>
</dbReference>
<dbReference type="PROSITE" id="PS00210">
    <property type="entry name" value="HEMOCYANIN_2"/>
    <property type="match status" value="1"/>
</dbReference>
<dbReference type="VEuPathDB" id="VectorBase:RPRC001611"/>
<dbReference type="OMA" id="RYRNICK"/>
<evidence type="ECO:0000256" key="1">
    <source>
        <dbReference type="ARBA" id="ARBA00022761"/>
    </source>
</evidence>
<sequence>MKLTGLSIGILHITLFATVTLINAERKQALSLLIKDAYFQKPTIIKEFLKAYDRGFLPKDALFSMGSPQTRSQIRKLFDLFYFANDFETFFKAASWARKHINQNQFAYAYTLALLHRNDCRHFSIPPLYEIFPTYFAPTDLMHQVYEAKIKDITKKKFIYNNTGYEYNYNPNVFGGPLSQDAVGHIDYKISYFTEDVGLNNMYALIMLRLPSWMCPYRYVGTNLYKRGETFYFVHQQLFAKYTLARLANGLPFTERLEWDLPIKVGYNPRVAHYNGLPLQTRPDNLVPEHFKKSHVTKAKLLENRILDVIDSASVWDTANSTLLPLDDENGLELLSRLIYGTTERPNRKYFPSYYWHAIETLGYLATTSNEHNFQGEALSTLLTSVRDPVFYQFVNRLLSIYEGYTKQRFPYTKEQM</sequence>
<dbReference type="Proteomes" id="UP000015103">
    <property type="component" value="Unassembled WGS sequence"/>
</dbReference>
<name>T1HC49_RHOPR</name>